<keyword evidence="7" id="KW-1185">Reference proteome</keyword>
<dbReference type="Proteomes" id="UP000186817">
    <property type="component" value="Unassembled WGS sequence"/>
</dbReference>
<dbReference type="InterPro" id="IPR041677">
    <property type="entry name" value="DNA2/NAM7_AAA_11"/>
</dbReference>
<proteinExistence type="predicted"/>
<dbReference type="PANTHER" id="PTHR10887">
    <property type="entry name" value="DNA2/NAM7 HELICASE FAMILY"/>
    <property type="match status" value="1"/>
</dbReference>
<dbReference type="OrthoDB" id="6513042at2759"/>
<dbReference type="InterPro" id="IPR027417">
    <property type="entry name" value="P-loop_NTPase"/>
</dbReference>
<reference evidence="6 7" key="1">
    <citation type="submission" date="2016-02" db="EMBL/GenBank/DDBJ databases">
        <title>Genome analysis of coral dinoflagellate symbionts highlights evolutionary adaptations to a symbiotic lifestyle.</title>
        <authorList>
            <person name="Aranda M."/>
            <person name="Li Y."/>
            <person name="Liew Y.J."/>
            <person name="Baumgarten S."/>
            <person name="Simakov O."/>
            <person name="Wilson M."/>
            <person name="Piel J."/>
            <person name="Ashoor H."/>
            <person name="Bougouffa S."/>
            <person name="Bajic V.B."/>
            <person name="Ryu T."/>
            <person name="Ravasi T."/>
            <person name="Bayer T."/>
            <person name="Micklem G."/>
            <person name="Kim H."/>
            <person name="Bhak J."/>
            <person name="Lajeunesse T.C."/>
            <person name="Voolstra C.R."/>
        </authorList>
    </citation>
    <scope>NUCLEOTIDE SEQUENCE [LARGE SCALE GENOMIC DNA]</scope>
    <source>
        <strain evidence="6 7">CCMP2467</strain>
    </source>
</reference>
<dbReference type="InterPro" id="IPR036020">
    <property type="entry name" value="WW_dom_sf"/>
</dbReference>
<accession>A0A1Q9CM04</accession>
<dbReference type="OMA" id="NAENCAN"/>
<evidence type="ECO:0000313" key="6">
    <source>
        <dbReference type="EMBL" id="OLP83954.1"/>
    </source>
</evidence>
<feature type="region of interest" description="Disordered" evidence="5">
    <location>
        <begin position="1072"/>
        <end position="1103"/>
    </location>
</feature>
<dbReference type="InterPro" id="IPR047187">
    <property type="entry name" value="SF1_C_Upf1"/>
</dbReference>
<keyword evidence="1" id="KW-0547">Nucleotide-binding</keyword>
<dbReference type="GO" id="GO:0005524">
    <property type="term" value="F:ATP binding"/>
    <property type="evidence" value="ECO:0007669"/>
    <property type="project" value="UniProtKB-KW"/>
</dbReference>
<dbReference type="GO" id="GO:0043186">
    <property type="term" value="C:P granule"/>
    <property type="evidence" value="ECO:0007669"/>
    <property type="project" value="TreeGrafter"/>
</dbReference>
<dbReference type="InterPro" id="IPR041679">
    <property type="entry name" value="DNA2/NAM7-like_C"/>
</dbReference>
<dbReference type="Gene3D" id="2.20.70.10">
    <property type="match status" value="1"/>
</dbReference>
<dbReference type="Pfam" id="PF13087">
    <property type="entry name" value="AAA_12"/>
    <property type="match status" value="1"/>
</dbReference>
<keyword evidence="2" id="KW-0378">Hydrolase</keyword>
<evidence type="ECO:0000313" key="7">
    <source>
        <dbReference type="Proteomes" id="UP000186817"/>
    </source>
</evidence>
<dbReference type="Pfam" id="PF13086">
    <property type="entry name" value="AAA_11"/>
    <property type="match status" value="2"/>
</dbReference>
<evidence type="ECO:0000256" key="1">
    <source>
        <dbReference type="ARBA" id="ARBA00022741"/>
    </source>
</evidence>
<dbReference type="SUPFAM" id="SSF51045">
    <property type="entry name" value="WW domain"/>
    <property type="match status" value="1"/>
</dbReference>
<evidence type="ECO:0000256" key="2">
    <source>
        <dbReference type="ARBA" id="ARBA00022801"/>
    </source>
</evidence>
<name>A0A1Q9CM04_SYMMI</name>
<dbReference type="GO" id="GO:0005694">
    <property type="term" value="C:chromosome"/>
    <property type="evidence" value="ECO:0007669"/>
    <property type="project" value="UniProtKB-ARBA"/>
</dbReference>
<dbReference type="PROSITE" id="PS01159">
    <property type="entry name" value="WW_DOMAIN_1"/>
    <property type="match status" value="1"/>
</dbReference>
<dbReference type="PANTHER" id="PTHR10887:SF322">
    <property type="entry name" value="HELICASE MOV-10"/>
    <property type="match status" value="1"/>
</dbReference>
<dbReference type="SUPFAM" id="SSF52540">
    <property type="entry name" value="P-loop containing nucleoside triphosphate hydrolases"/>
    <property type="match status" value="1"/>
</dbReference>
<keyword evidence="3" id="KW-0347">Helicase</keyword>
<dbReference type="AlphaFoldDB" id="A0A1Q9CM04"/>
<dbReference type="FunFam" id="3.40.50.300:FF:000326">
    <property type="entry name" value="P-loop containing nucleoside triphosphate hydrolase"/>
    <property type="match status" value="1"/>
</dbReference>
<gene>
    <name evidence="6" type="primary">2E4.130</name>
    <name evidence="6" type="ORF">AK812_SmicGene35228</name>
</gene>
<evidence type="ECO:0000256" key="5">
    <source>
        <dbReference type="SAM" id="MobiDB-lite"/>
    </source>
</evidence>
<evidence type="ECO:0000256" key="3">
    <source>
        <dbReference type="ARBA" id="ARBA00022806"/>
    </source>
</evidence>
<dbReference type="CDD" id="cd00201">
    <property type="entry name" value="WW"/>
    <property type="match status" value="1"/>
</dbReference>
<dbReference type="GO" id="GO:0004386">
    <property type="term" value="F:helicase activity"/>
    <property type="evidence" value="ECO:0007669"/>
    <property type="project" value="UniProtKB-KW"/>
</dbReference>
<comment type="caution">
    <text evidence="6">The sequence shown here is derived from an EMBL/GenBank/DDBJ whole genome shotgun (WGS) entry which is preliminary data.</text>
</comment>
<feature type="compositionally biased region" description="Basic and acidic residues" evidence="5">
    <location>
        <begin position="1072"/>
        <end position="1083"/>
    </location>
</feature>
<dbReference type="SMART" id="SM00456">
    <property type="entry name" value="WW"/>
    <property type="match status" value="1"/>
</dbReference>
<protein>
    <submittedName>
        <fullName evidence="6">Regulator of nonsense transcripts 1-like</fullName>
    </submittedName>
</protein>
<dbReference type="EMBL" id="LSRX01001079">
    <property type="protein sequence ID" value="OLP83954.1"/>
    <property type="molecule type" value="Genomic_DNA"/>
</dbReference>
<dbReference type="InterPro" id="IPR045055">
    <property type="entry name" value="DNA2/NAM7-like"/>
</dbReference>
<keyword evidence="4" id="KW-0067">ATP-binding</keyword>
<dbReference type="GO" id="GO:0035194">
    <property type="term" value="P:regulatory ncRNA-mediated post-transcriptional gene silencing"/>
    <property type="evidence" value="ECO:0007669"/>
    <property type="project" value="TreeGrafter"/>
</dbReference>
<dbReference type="GO" id="GO:0016787">
    <property type="term" value="F:hydrolase activity"/>
    <property type="evidence" value="ECO:0007669"/>
    <property type="project" value="UniProtKB-KW"/>
</dbReference>
<sequence>MQRRLQRLLAAPHVRHRFRGNRFQVSIATIVQEADNVLPCYVVVQNQIRPQVEQATGRCEATSSFTHTLKWTWQDKEYSCEGKHRSKRGAKNEAARQVLRFLIDEEAATLDPRQNGAVAQWAIGSLSEDLDATLECKEDDETGGSRQQSHTCTWTCPQIEGEVVATGSARAATESRRNAFAALYQSLPSALEEIYLQVKAKPAASNEEVRPANKARHGEINTMHNTATQKLQIKAAWDFHVHTPGQVECTLTWTYYDYDQAEMKTVQVSAVERSKAASKAAANQKMLINQGHLVEIPSAQQEAIDEVHLALREQRVQDAYAKTMTLLDQTEPVAWSFFLPHVFRAVLGEGDVASMHELLGSALRLVQDSGMPVELWESLLDEASFSVRHYFMASPALRQLGGATLADSFPRALEKDYFRRFRHLLALERHGGLMHGIQQYELDPDGQAGVPTLEVHHFEASQVVLTAPAGTEISAMMEGHRSLKAADLVLLVPSEAAEEPSRNDATDTDAEMGNSTGWQHPEAWLAIVTSLAGNPALDEEVKLHLRRISNFGSDVRGTEVNERHPRASPITIGRQFRLYFLALETPMSRQLDALRNLTQVKLPVFSENFDGLKPEYAFSDAIREVILAEADDARLLAEETARGGLSQELAAEHLERLAAEQPLIESLTPSQRESVTKSLQQRLSLIQGPPGTGKTHVACAILAVWASIFAPLGERILAVADSNVAADNLFVRLNKMGIHSVRVGQGKQAETDIAETRRQLPSATVVVATCIGSGTEILKFKGFGGSFQRVLVDECTQACEPAVLVALGRRCEQVVLIGDHAQLPATVLSKAASHEGLSTSLFERMANQNCLEPTVLLEQRRMHSSIAEFPNSAFYGGRLMNAADDAKLTAIPGFPWPNPDCRVCFVDVAKGPSMLESRRGFSAFNVAEAETLVDVLHGIIRAGYPEDQIVVLTAYLAQKQEIIRVLRDRGLGRYLHHVAVDTVDGYQGMEQGLVLFSATRSNESRALGFLADTRRMNVMLTRAKQGLIVFGNADTLRLSEAAHSRWPDWLAWAESKTAVLSADELAERIQADTRTEDTARPSEDLQGESAVPPPAQAQSGSVWQQVYSEEYRRHYYWNTETNATQWEQPQNFTPAS</sequence>
<dbReference type="Gene3D" id="3.30.160.20">
    <property type="match status" value="1"/>
</dbReference>
<dbReference type="CDD" id="cd18808">
    <property type="entry name" value="SF1_C_Upf1"/>
    <property type="match status" value="1"/>
</dbReference>
<evidence type="ECO:0000256" key="4">
    <source>
        <dbReference type="ARBA" id="ARBA00022840"/>
    </source>
</evidence>
<dbReference type="Gene3D" id="3.40.50.300">
    <property type="entry name" value="P-loop containing nucleotide triphosphate hydrolases"/>
    <property type="match status" value="2"/>
</dbReference>
<dbReference type="GO" id="GO:0005829">
    <property type="term" value="C:cytosol"/>
    <property type="evidence" value="ECO:0007669"/>
    <property type="project" value="TreeGrafter"/>
</dbReference>
<dbReference type="PROSITE" id="PS50020">
    <property type="entry name" value="WW_DOMAIN_2"/>
    <property type="match status" value="1"/>
</dbReference>
<dbReference type="InterPro" id="IPR001202">
    <property type="entry name" value="WW_dom"/>
</dbReference>
<organism evidence="6 7">
    <name type="scientific">Symbiodinium microadriaticum</name>
    <name type="common">Dinoflagellate</name>
    <name type="synonym">Zooxanthella microadriatica</name>
    <dbReference type="NCBI Taxonomy" id="2951"/>
    <lineage>
        <taxon>Eukaryota</taxon>
        <taxon>Sar</taxon>
        <taxon>Alveolata</taxon>
        <taxon>Dinophyceae</taxon>
        <taxon>Suessiales</taxon>
        <taxon>Symbiodiniaceae</taxon>
        <taxon>Symbiodinium</taxon>
    </lineage>
</organism>